<evidence type="ECO:0000256" key="1">
    <source>
        <dbReference type="ARBA" id="ARBA00004308"/>
    </source>
</evidence>
<evidence type="ECO:0000256" key="3">
    <source>
        <dbReference type="ARBA" id="ARBA00022475"/>
    </source>
</evidence>
<reference evidence="8" key="1">
    <citation type="journal article" date="2019" name="Int. J. Syst. Evol. Microbiol.">
        <title>The Global Catalogue of Microorganisms (GCM) 10K type strain sequencing project: providing services to taxonomists for standard genome sequencing and annotation.</title>
        <authorList>
            <consortium name="The Broad Institute Genomics Platform"/>
            <consortium name="The Broad Institute Genome Sequencing Center for Infectious Disease"/>
            <person name="Wu L."/>
            <person name="Ma J."/>
        </authorList>
    </citation>
    <scope>NUCLEOTIDE SEQUENCE [LARGE SCALE GENOMIC DNA]</scope>
    <source>
        <strain evidence="8">KACC 12822</strain>
    </source>
</reference>
<evidence type="ECO:0000256" key="2">
    <source>
        <dbReference type="ARBA" id="ARBA00022448"/>
    </source>
</evidence>
<dbReference type="SUPFAM" id="SSF53850">
    <property type="entry name" value="Periplasmic binding protein-like II"/>
    <property type="match status" value="1"/>
</dbReference>
<evidence type="ECO:0000256" key="6">
    <source>
        <dbReference type="ARBA" id="ARBA00024031"/>
    </source>
</evidence>
<keyword evidence="5" id="KW-0472">Membrane</keyword>
<name>A0ABW0JT37_9GAMM</name>
<dbReference type="EMBL" id="JBHSMM010000001">
    <property type="protein sequence ID" value="MFC5438866.1"/>
    <property type="molecule type" value="Genomic_DNA"/>
</dbReference>
<comment type="caution">
    <text evidence="7">The sequence shown here is derived from an EMBL/GenBank/DDBJ whole genome shotgun (WGS) entry which is preliminary data.</text>
</comment>
<accession>A0ABW0JT37</accession>
<organism evidence="7 8">
    <name type="scientific">Rhodanobacter ginsenosidimutans</name>
    <dbReference type="NCBI Taxonomy" id="490571"/>
    <lineage>
        <taxon>Bacteria</taxon>
        <taxon>Pseudomonadati</taxon>
        <taxon>Pseudomonadota</taxon>
        <taxon>Gammaproteobacteria</taxon>
        <taxon>Lysobacterales</taxon>
        <taxon>Rhodanobacteraceae</taxon>
        <taxon>Rhodanobacter</taxon>
    </lineage>
</organism>
<dbReference type="InterPro" id="IPR006311">
    <property type="entry name" value="TAT_signal"/>
</dbReference>
<protein>
    <submittedName>
        <fullName evidence="7">ABC transporter substrate-binding protein</fullName>
    </submittedName>
</protein>
<dbReference type="Pfam" id="PF13379">
    <property type="entry name" value="NMT1_2"/>
    <property type="match status" value="1"/>
</dbReference>
<keyword evidence="2" id="KW-0813">Transport</keyword>
<evidence type="ECO:0000313" key="7">
    <source>
        <dbReference type="EMBL" id="MFC5438866.1"/>
    </source>
</evidence>
<dbReference type="Gene3D" id="3.40.190.10">
    <property type="entry name" value="Periplasmic binding protein-like II"/>
    <property type="match status" value="2"/>
</dbReference>
<dbReference type="PANTHER" id="PTHR30024">
    <property type="entry name" value="ALIPHATIC SULFONATES-BINDING PROTEIN-RELATED"/>
    <property type="match status" value="1"/>
</dbReference>
<comment type="subcellular location">
    <subcellularLocation>
        <location evidence="1">Endomembrane system</location>
    </subcellularLocation>
</comment>
<dbReference type="PROSITE" id="PS51318">
    <property type="entry name" value="TAT"/>
    <property type="match status" value="1"/>
</dbReference>
<sequence>MTTDHDSDSNASRRRFLKLSAMFTVAGALPLLQGFNRAVAAEPDAPVRIGYLPITDATPLLVAHQRGLFQKQGLSVEKPRMFRSWAQIVEAFLSGQVNVVHMLSPMTVWARYGSKAPAKVVAWNHVCGSALAMTVKKDVQQLDDLAGTTVAIPFWYSVHNVVLQHLLKARGIESIGSGTPGPKQVKLVVMAPSDMLPALAGGQISAYIVAEPFVALAEILKVGKVLRFTGDVWKDHACCVVQMHERDLNERPEWSQKVVNGIVQAQAWARDHRDDTSHLLAKDAADHYTPHSYETLAKVLAPPPSDDAAYIASGAIHHPEWKQHRIDFQPYPFPSYTETLVSMLKTTYVEGKNDFLPGLDPAFVARDLVDDRFVKKAIAGLGGMTAFGLPEGFTRQEHITT</sequence>
<dbReference type="InterPro" id="IPR044527">
    <property type="entry name" value="NrtA/CpmA_ABC-bd_dom"/>
</dbReference>
<proteinExistence type="inferred from homology"/>
<dbReference type="RefSeq" id="WP_377338127.1">
    <property type="nucleotide sequence ID" value="NZ_JALBWS010000015.1"/>
</dbReference>
<dbReference type="Proteomes" id="UP001596018">
    <property type="component" value="Unassembled WGS sequence"/>
</dbReference>
<dbReference type="CDD" id="cd13553">
    <property type="entry name" value="PBP2_NrtA_CpmA_like"/>
    <property type="match status" value="1"/>
</dbReference>
<keyword evidence="4" id="KW-0997">Cell inner membrane</keyword>
<evidence type="ECO:0000256" key="4">
    <source>
        <dbReference type="ARBA" id="ARBA00022519"/>
    </source>
</evidence>
<evidence type="ECO:0000256" key="5">
    <source>
        <dbReference type="ARBA" id="ARBA00023136"/>
    </source>
</evidence>
<keyword evidence="8" id="KW-1185">Reference proteome</keyword>
<keyword evidence="3" id="KW-1003">Cell membrane</keyword>
<dbReference type="PANTHER" id="PTHR30024:SF43">
    <property type="entry name" value="BLL4572 PROTEIN"/>
    <property type="match status" value="1"/>
</dbReference>
<gene>
    <name evidence="7" type="ORF">ACFPK0_02420</name>
</gene>
<evidence type="ECO:0000313" key="8">
    <source>
        <dbReference type="Proteomes" id="UP001596018"/>
    </source>
</evidence>
<comment type="similarity">
    <text evidence="6">Belongs to the CmpA/NrtA family.</text>
</comment>